<name>Q7MEA5_VIBVY</name>
<dbReference type="KEGG" id="vvy:VVA0765"/>
<sequence>MLSLFFNTASRTDSQNEILLDKLAILTLNKRSKQIQIGE</sequence>
<gene>
    <name evidence="1" type="ordered locus">VVA0765</name>
</gene>
<dbReference type="Proteomes" id="UP000002675">
    <property type="component" value="Chromosome II"/>
</dbReference>
<dbReference type="HOGENOM" id="CLU_3319232_0_0_6"/>
<evidence type="ECO:0000313" key="2">
    <source>
        <dbReference type="Proteomes" id="UP000002675"/>
    </source>
</evidence>
<proteinExistence type="predicted"/>
<protein>
    <submittedName>
        <fullName evidence="1">Uncharacterized protein</fullName>
    </submittedName>
</protein>
<reference evidence="1 2" key="1">
    <citation type="journal article" date="2003" name="Genome Res.">
        <title>Comparative genome analysis of Vibrio vulnificus, a marine pathogen.</title>
        <authorList>
            <person name="Chen C.Y."/>
            <person name="Wu K.M."/>
            <person name="Chang Y.C."/>
            <person name="Chang C.H."/>
            <person name="Tsai H.C."/>
            <person name="Liao T.L."/>
            <person name="Liu Y.M."/>
            <person name="Chen H.J."/>
            <person name="Shen A.B."/>
            <person name="Li J.C."/>
            <person name="Su T.L."/>
            <person name="Shao C.P."/>
            <person name="Lee C.T."/>
            <person name="Hor L.I."/>
            <person name="Tsai S.F."/>
        </authorList>
    </citation>
    <scope>NUCLEOTIDE SEQUENCE [LARGE SCALE GENOMIC DNA]</scope>
    <source>
        <strain evidence="1 2">YJ016</strain>
    </source>
</reference>
<evidence type="ECO:0000313" key="1">
    <source>
        <dbReference type="EMBL" id="BAC96791.1"/>
    </source>
</evidence>
<organism evidence="1 2">
    <name type="scientific">Vibrio vulnificus (strain YJ016)</name>
    <dbReference type="NCBI Taxonomy" id="196600"/>
    <lineage>
        <taxon>Bacteria</taxon>
        <taxon>Pseudomonadati</taxon>
        <taxon>Pseudomonadota</taxon>
        <taxon>Gammaproteobacteria</taxon>
        <taxon>Vibrionales</taxon>
        <taxon>Vibrionaceae</taxon>
        <taxon>Vibrio</taxon>
    </lineage>
</organism>
<accession>Q7MEA5</accession>
<dbReference type="EMBL" id="BA000038">
    <property type="protein sequence ID" value="BAC96791.1"/>
    <property type="molecule type" value="Genomic_DNA"/>
</dbReference>
<dbReference type="AlphaFoldDB" id="Q7MEA5"/>